<accession>A0A4C1ZLI1</accession>
<protein>
    <submittedName>
        <fullName evidence="1">Uncharacterized protein</fullName>
    </submittedName>
</protein>
<reference evidence="1 2" key="1">
    <citation type="journal article" date="2019" name="Commun. Biol.">
        <title>The bagworm genome reveals a unique fibroin gene that provides high tensile strength.</title>
        <authorList>
            <person name="Kono N."/>
            <person name="Nakamura H."/>
            <person name="Ohtoshi R."/>
            <person name="Tomita M."/>
            <person name="Numata K."/>
            <person name="Arakawa K."/>
        </authorList>
    </citation>
    <scope>NUCLEOTIDE SEQUENCE [LARGE SCALE GENOMIC DNA]</scope>
</reference>
<sequence length="83" mass="9297">MKASEQINDGAITPAAEGTEAIQVDDSTWAYKNKLPFGVPTQTLREHVPDFDPNLNRTSQLRHSDRCHRLLSSHAKNIRVGFP</sequence>
<dbReference type="AlphaFoldDB" id="A0A4C1ZLI1"/>
<comment type="caution">
    <text evidence="1">The sequence shown here is derived from an EMBL/GenBank/DDBJ whole genome shotgun (WGS) entry which is preliminary data.</text>
</comment>
<dbReference type="EMBL" id="BGZK01001903">
    <property type="protein sequence ID" value="GBP88063.1"/>
    <property type="molecule type" value="Genomic_DNA"/>
</dbReference>
<evidence type="ECO:0000313" key="2">
    <source>
        <dbReference type="Proteomes" id="UP000299102"/>
    </source>
</evidence>
<proteinExistence type="predicted"/>
<gene>
    <name evidence="1" type="ORF">EVAR_64867_1</name>
</gene>
<organism evidence="1 2">
    <name type="scientific">Eumeta variegata</name>
    <name type="common">Bagworm moth</name>
    <name type="synonym">Eumeta japonica</name>
    <dbReference type="NCBI Taxonomy" id="151549"/>
    <lineage>
        <taxon>Eukaryota</taxon>
        <taxon>Metazoa</taxon>
        <taxon>Ecdysozoa</taxon>
        <taxon>Arthropoda</taxon>
        <taxon>Hexapoda</taxon>
        <taxon>Insecta</taxon>
        <taxon>Pterygota</taxon>
        <taxon>Neoptera</taxon>
        <taxon>Endopterygota</taxon>
        <taxon>Lepidoptera</taxon>
        <taxon>Glossata</taxon>
        <taxon>Ditrysia</taxon>
        <taxon>Tineoidea</taxon>
        <taxon>Psychidae</taxon>
        <taxon>Oiketicinae</taxon>
        <taxon>Eumeta</taxon>
    </lineage>
</organism>
<dbReference type="Proteomes" id="UP000299102">
    <property type="component" value="Unassembled WGS sequence"/>
</dbReference>
<keyword evidence="2" id="KW-1185">Reference proteome</keyword>
<evidence type="ECO:0000313" key="1">
    <source>
        <dbReference type="EMBL" id="GBP88063.1"/>
    </source>
</evidence>
<name>A0A4C1ZLI1_EUMVA</name>